<name>A0A7M4E0S7_CROPO</name>
<protein>
    <recommendedName>
        <fullName evidence="3">LisH domain-containing protein</fullName>
    </recommendedName>
</protein>
<accession>A0A7M4E0S7</accession>
<dbReference type="AlphaFoldDB" id="A0A7M4E0S7"/>
<evidence type="ECO:0000313" key="1">
    <source>
        <dbReference type="Ensembl" id="ENSCPRP00005002611.1"/>
    </source>
</evidence>
<organism evidence="1 2">
    <name type="scientific">Crocodylus porosus</name>
    <name type="common">Saltwater crocodile</name>
    <name type="synonym">Estuarine crocodile</name>
    <dbReference type="NCBI Taxonomy" id="8502"/>
    <lineage>
        <taxon>Eukaryota</taxon>
        <taxon>Metazoa</taxon>
        <taxon>Chordata</taxon>
        <taxon>Craniata</taxon>
        <taxon>Vertebrata</taxon>
        <taxon>Euteleostomi</taxon>
        <taxon>Archelosauria</taxon>
        <taxon>Archosauria</taxon>
        <taxon>Crocodylia</taxon>
        <taxon>Longirostres</taxon>
        <taxon>Crocodylidae</taxon>
        <taxon>Crocodylus</taxon>
    </lineage>
</organism>
<reference evidence="1" key="2">
    <citation type="submission" date="2025-09" db="UniProtKB">
        <authorList>
            <consortium name="Ensembl"/>
        </authorList>
    </citation>
    <scope>IDENTIFICATION</scope>
</reference>
<evidence type="ECO:0008006" key="3">
    <source>
        <dbReference type="Google" id="ProtNLM"/>
    </source>
</evidence>
<reference evidence="1" key="1">
    <citation type="submission" date="2025-08" db="UniProtKB">
        <authorList>
            <consortium name="Ensembl"/>
        </authorList>
    </citation>
    <scope>IDENTIFICATION</scope>
</reference>
<evidence type="ECO:0000313" key="2">
    <source>
        <dbReference type="Proteomes" id="UP000594220"/>
    </source>
</evidence>
<sequence length="73" mass="7595">MAERRVVPSDLLPLVLGFLREHQLECPSLPRATLPLCCLCVPLPPLAAVTGLGSWLSPGPTWDGSCCSAGAGP</sequence>
<dbReference type="Proteomes" id="UP000594220">
    <property type="component" value="Unplaced"/>
</dbReference>
<proteinExistence type="predicted"/>
<keyword evidence="2" id="KW-1185">Reference proteome</keyword>
<dbReference type="Ensembl" id="ENSCPRT00005003042.1">
    <property type="protein sequence ID" value="ENSCPRP00005002611.1"/>
    <property type="gene ID" value="ENSCPRG00005001898.1"/>
</dbReference>